<evidence type="ECO:0000256" key="8">
    <source>
        <dbReference type="HAMAP-Rule" id="MF_01658"/>
    </source>
</evidence>
<feature type="binding site" evidence="8">
    <location>
        <position position="49"/>
    </location>
    <ligand>
        <name>Fe cation</name>
        <dbReference type="ChEBI" id="CHEBI:24875"/>
        <label>1</label>
    </ligand>
</feature>
<keyword evidence="7 8" id="KW-0472">Membrane</keyword>
<dbReference type="GO" id="GO:0008682">
    <property type="term" value="F:3-demethoxyubiquinol 3-hydroxylase activity"/>
    <property type="evidence" value="ECO:0007669"/>
    <property type="project" value="UniProtKB-EC"/>
</dbReference>
<dbReference type="Proteomes" id="UP000033562">
    <property type="component" value="Unassembled WGS sequence"/>
</dbReference>
<feature type="binding site" evidence="8">
    <location>
        <position position="137"/>
    </location>
    <ligand>
        <name>Fe cation</name>
        <dbReference type="ChEBI" id="CHEBI:24875"/>
        <label>2</label>
    </ligand>
</feature>
<dbReference type="AlphaFoldDB" id="A0A0F3NPM7"/>
<dbReference type="PATRIC" id="fig|1359163.3.peg.998"/>
<feature type="binding site" evidence="8">
    <location>
        <position position="134"/>
    </location>
    <ligand>
        <name>Fe cation</name>
        <dbReference type="ChEBI" id="CHEBI:24875"/>
        <label>1</label>
    </ligand>
</feature>
<comment type="similarity">
    <text evidence="8">Belongs to the COQ7 family.</text>
</comment>
<keyword evidence="2 8" id="KW-0831">Ubiquinone biosynthesis</keyword>
<comment type="subcellular location">
    <subcellularLocation>
        <location evidence="8">Cell membrane</location>
        <topology evidence="8">Peripheral membrane protein</topology>
    </subcellularLocation>
</comment>
<feature type="binding site" evidence="8">
    <location>
        <position position="52"/>
    </location>
    <ligand>
        <name>Fe cation</name>
        <dbReference type="ChEBI" id="CHEBI:24875"/>
        <label>1</label>
    </ligand>
</feature>
<keyword evidence="10" id="KW-1185">Reference proteome</keyword>
<dbReference type="STRING" id="1359163.NLO413_1032"/>
<feature type="binding site" evidence="8">
    <location>
        <position position="101"/>
    </location>
    <ligand>
        <name>Fe cation</name>
        <dbReference type="ChEBI" id="CHEBI:24875"/>
        <label>2</label>
    </ligand>
</feature>
<evidence type="ECO:0000256" key="4">
    <source>
        <dbReference type="ARBA" id="ARBA00023002"/>
    </source>
</evidence>
<evidence type="ECO:0000313" key="9">
    <source>
        <dbReference type="EMBL" id="KJV69632.1"/>
    </source>
</evidence>
<comment type="catalytic activity">
    <reaction evidence="8">
        <text>a 5-methoxy-2-methyl-3-(all-trans-polyprenyl)benzene-1,4-diol + AH2 + O2 = a 3-demethylubiquinol + A + H2O</text>
        <dbReference type="Rhea" id="RHEA:50908"/>
        <dbReference type="Rhea" id="RHEA-COMP:10859"/>
        <dbReference type="Rhea" id="RHEA-COMP:10914"/>
        <dbReference type="ChEBI" id="CHEBI:13193"/>
        <dbReference type="ChEBI" id="CHEBI:15377"/>
        <dbReference type="ChEBI" id="CHEBI:15379"/>
        <dbReference type="ChEBI" id="CHEBI:17499"/>
        <dbReference type="ChEBI" id="CHEBI:84167"/>
        <dbReference type="ChEBI" id="CHEBI:84422"/>
        <dbReference type="EC" id="1.14.99.60"/>
    </reaction>
</comment>
<evidence type="ECO:0000256" key="6">
    <source>
        <dbReference type="ARBA" id="ARBA00023033"/>
    </source>
</evidence>
<dbReference type="EMBL" id="LANX01000001">
    <property type="protein sequence ID" value="KJV69632.1"/>
    <property type="molecule type" value="Genomic_DNA"/>
</dbReference>
<dbReference type="InterPro" id="IPR011566">
    <property type="entry name" value="Ubq_synth_Coq7"/>
</dbReference>
<keyword evidence="8" id="KW-1003">Cell membrane</keyword>
<evidence type="ECO:0000256" key="5">
    <source>
        <dbReference type="ARBA" id="ARBA00023004"/>
    </source>
</evidence>
<dbReference type="InterPro" id="IPR012347">
    <property type="entry name" value="Ferritin-like"/>
</dbReference>
<dbReference type="PANTHER" id="PTHR11237:SF4">
    <property type="entry name" value="5-DEMETHOXYUBIQUINONE HYDROXYLASE, MITOCHONDRIAL"/>
    <property type="match status" value="1"/>
</dbReference>
<dbReference type="InterPro" id="IPR009078">
    <property type="entry name" value="Ferritin-like_SF"/>
</dbReference>
<protein>
    <recommendedName>
        <fullName evidence="8">3-demethoxyubiquinol 3-hydroxylase</fullName>
        <shortName evidence="8">DMQ hydroxylase</shortName>
        <ecNumber evidence="8">1.14.99.60</ecNumber>
    </recommendedName>
    <alternativeName>
        <fullName evidence="8">2-nonaprenyl-3-methyl-6-methoxy-1,4-benzoquinol hydroxylase</fullName>
    </alternativeName>
</protein>
<keyword evidence="3 8" id="KW-0479">Metal-binding</keyword>
<dbReference type="Pfam" id="PF03232">
    <property type="entry name" value="COQ7"/>
    <property type="match status" value="1"/>
</dbReference>
<keyword evidence="4 8" id="KW-0560">Oxidoreductase</keyword>
<dbReference type="CDD" id="cd01042">
    <property type="entry name" value="DMQH"/>
    <property type="match status" value="1"/>
</dbReference>
<organism evidence="9 10">
    <name type="scientific">Candidatus Neoehrlichia procyonis str. RAC413</name>
    <dbReference type="NCBI Taxonomy" id="1359163"/>
    <lineage>
        <taxon>Bacteria</taxon>
        <taxon>Pseudomonadati</taxon>
        <taxon>Pseudomonadota</taxon>
        <taxon>Alphaproteobacteria</taxon>
        <taxon>Rickettsiales</taxon>
        <taxon>Anaplasmataceae</taxon>
        <taxon>Candidatus Neoehrlichia</taxon>
    </lineage>
</organism>
<keyword evidence="5 8" id="KW-0408">Iron</keyword>
<evidence type="ECO:0000256" key="7">
    <source>
        <dbReference type="ARBA" id="ARBA00023136"/>
    </source>
</evidence>
<feature type="binding site" evidence="8">
    <location>
        <position position="134"/>
    </location>
    <ligand>
        <name>Fe cation</name>
        <dbReference type="ChEBI" id="CHEBI:24875"/>
        <label>2</label>
    </ligand>
</feature>
<evidence type="ECO:0000256" key="1">
    <source>
        <dbReference type="ARBA" id="ARBA00004749"/>
    </source>
</evidence>
<evidence type="ECO:0000313" key="10">
    <source>
        <dbReference type="Proteomes" id="UP000033562"/>
    </source>
</evidence>
<proteinExistence type="inferred from homology"/>
<name>A0A0F3NPM7_9RICK</name>
<evidence type="ECO:0000256" key="3">
    <source>
        <dbReference type="ARBA" id="ARBA00022723"/>
    </source>
</evidence>
<dbReference type="SUPFAM" id="SSF47240">
    <property type="entry name" value="Ferritin-like"/>
    <property type="match status" value="1"/>
</dbReference>
<feature type="binding site" evidence="8">
    <location>
        <position position="49"/>
    </location>
    <ligand>
        <name>Fe cation</name>
        <dbReference type="ChEBI" id="CHEBI:24875"/>
        <label>2</label>
    </ligand>
</feature>
<dbReference type="HAMAP" id="MF_01658">
    <property type="entry name" value="COQ7"/>
    <property type="match status" value="1"/>
</dbReference>
<accession>A0A0F3NPM7</accession>
<dbReference type="GO" id="GO:0005886">
    <property type="term" value="C:plasma membrane"/>
    <property type="evidence" value="ECO:0007669"/>
    <property type="project" value="UniProtKB-SubCell"/>
</dbReference>
<feature type="binding site" evidence="8">
    <location>
        <position position="18"/>
    </location>
    <ligand>
        <name>Fe cation</name>
        <dbReference type="ChEBI" id="CHEBI:24875"/>
        <label>1</label>
    </ligand>
</feature>
<dbReference type="UniPathway" id="UPA00232"/>
<dbReference type="PANTHER" id="PTHR11237">
    <property type="entry name" value="COENZYME Q10 BIOSYNTHESIS PROTEIN 7"/>
    <property type="match status" value="1"/>
</dbReference>
<dbReference type="GO" id="GO:0006744">
    <property type="term" value="P:ubiquinone biosynthetic process"/>
    <property type="evidence" value="ECO:0007669"/>
    <property type="project" value="UniProtKB-UniRule"/>
</dbReference>
<keyword evidence="6 8" id="KW-0503">Monooxygenase</keyword>
<keyword evidence="9" id="KW-0830">Ubiquinone</keyword>
<reference evidence="9 10" key="1">
    <citation type="submission" date="2015-02" db="EMBL/GenBank/DDBJ databases">
        <title>Genome Sequencing of Rickettsiales.</title>
        <authorList>
            <person name="Daugherty S.C."/>
            <person name="Su Q."/>
            <person name="Abolude K."/>
            <person name="Beier-Sexton M."/>
            <person name="Carlyon J.A."/>
            <person name="Carter R."/>
            <person name="Day N.P."/>
            <person name="Dumler S.J."/>
            <person name="Dyachenko V."/>
            <person name="Godinez A."/>
            <person name="Kurtti T.J."/>
            <person name="Lichay M."/>
            <person name="Mullins K.E."/>
            <person name="Ott S."/>
            <person name="Pappas-Brown V."/>
            <person name="Paris D.H."/>
            <person name="Patel P."/>
            <person name="Richards A.L."/>
            <person name="Sadzewicz L."/>
            <person name="Sears K."/>
            <person name="Seidman D."/>
            <person name="Sengamalay N."/>
            <person name="Stenos J."/>
            <person name="Tallon L.J."/>
            <person name="Vincent G."/>
            <person name="Fraser C.M."/>
            <person name="Munderloh U."/>
            <person name="Dunning-Hotopp J.C."/>
        </authorList>
    </citation>
    <scope>NUCLEOTIDE SEQUENCE [LARGE SCALE GENOMIC DNA]</scope>
    <source>
        <strain evidence="9 10">RAC413</strain>
    </source>
</reference>
<comment type="pathway">
    <text evidence="1 8">Cofactor biosynthesis; ubiquinone biosynthesis.</text>
</comment>
<sequence>MLKNGFIESVIRVNHAGEYGAVCIYHGQELVLKKNPIMAKKIFHMKKQEQCHFKYFNDTMRQMQVRPTFFLPVWHVMGVMMGAVTALMGEKSAMACTAAVEEVICDHYRNQLLQLNNCNDAKLKEKIKQFYKEESEHKDIAIDHGAEDAFAYQVLSYAIKKICKTAIAISKIL</sequence>
<evidence type="ECO:0000256" key="2">
    <source>
        <dbReference type="ARBA" id="ARBA00022688"/>
    </source>
</evidence>
<dbReference type="Gene3D" id="1.20.1260.10">
    <property type="match status" value="1"/>
</dbReference>
<dbReference type="OrthoDB" id="7559360at2"/>
<dbReference type="RefSeq" id="WP_045809300.1">
    <property type="nucleotide sequence ID" value="NZ_LANX01000001.1"/>
</dbReference>
<gene>
    <name evidence="8" type="primary">coq7</name>
    <name evidence="9" type="ORF">NLO413_1032</name>
</gene>
<comment type="function">
    <text evidence="8">Catalyzes the hydroxylation of 2-nonaprenyl-3-methyl-6-methoxy-1,4-benzoquinol during ubiquinone biosynthesis.</text>
</comment>
<dbReference type="EC" id="1.14.99.60" evidence="8"/>
<dbReference type="GO" id="GO:0046872">
    <property type="term" value="F:metal ion binding"/>
    <property type="evidence" value="ECO:0007669"/>
    <property type="project" value="UniProtKB-KW"/>
</dbReference>
<comment type="cofactor">
    <cofactor evidence="8">
        <name>Fe cation</name>
        <dbReference type="ChEBI" id="CHEBI:24875"/>
    </cofactor>
    <text evidence="8">Binds 2 iron ions per subunit.</text>
</comment>
<comment type="caution">
    <text evidence="9">The sequence shown here is derived from an EMBL/GenBank/DDBJ whole genome shotgun (WGS) entry which is preliminary data.</text>
</comment>